<reference evidence="2 3" key="1">
    <citation type="submission" date="2022-11" db="EMBL/GenBank/DDBJ databases">
        <title>Haliovirga abyssi gen. nov., sp. nov., a mesophilic fermentative bacterium isolated from the Iheya North hydrothermal field and the proposal of Haliovirgaceae fam. nov.</title>
        <authorList>
            <person name="Miyazaki U."/>
            <person name="Tame A."/>
            <person name="Miyazaki J."/>
            <person name="Takai K."/>
            <person name="Sawayama S."/>
            <person name="Kitajima M."/>
            <person name="Okamoto A."/>
            <person name="Nakagawa S."/>
        </authorList>
    </citation>
    <scope>NUCLEOTIDE SEQUENCE [LARGE SCALE GENOMIC DNA]</scope>
    <source>
        <strain evidence="2 3">IC12</strain>
    </source>
</reference>
<dbReference type="PROSITE" id="PS51257">
    <property type="entry name" value="PROKAR_LIPOPROTEIN"/>
    <property type="match status" value="1"/>
</dbReference>
<evidence type="ECO:0000313" key="2">
    <source>
        <dbReference type="EMBL" id="BDU49815.1"/>
    </source>
</evidence>
<dbReference type="SMART" id="SM00245">
    <property type="entry name" value="TSPc"/>
    <property type="match status" value="1"/>
</dbReference>
<dbReference type="GO" id="GO:0006508">
    <property type="term" value="P:proteolysis"/>
    <property type="evidence" value="ECO:0007669"/>
    <property type="project" value="InterPro"/>
</dbReference>
<gene>
    <name evidence="2" type="ORF">HLVA_03840</name>
</gene>
<name>A0AAU9E0H1_9FUSO</name>
<dbReference type="PANTHER" id="PTHR32060">
    <property type="entry name" value="TAIL-SPECIFIC PROTEASE"/>
    <property type="match status" value="1"/>
</dbReference>
<keyword evidence="3" id="KW-1185">Reference proteome</keyword>
<dbReference type="Pfam" id="PF03572">
    <property type="entry name" value="Peptidase_S41"/>
    <property type="match status" value="2"/>
</dbReference>
<dbReference type="Proteomes" id="UP001321582">
    <property type="component" value="Chromosome"/>
</dbReference>
<dbReference type="PANTHER" id="PTHR32060:SF30">
    <property type="entry name" value="CARBOXY-TERMINAL PROCESSING PROTEASE CTPA"/>
    <property type="match status" value="1"/>
</dbReference>
<dbReference type="AlphaFoldDB" id="A0AAU9E0H1"/>
<protein>
    <recommendedName>
        <fullName evidence="1">Tail specific protease domain-containing protein</fullName>
    </recommendedName>
</protein>
<dbReference type="GO" id="GO:0004175">
    <property type="term" value="F:endopeptidase activity"/>
    <property type="evidence" value="ECO:0007669"/>
    <property type="project" value="TreeGrafter"/>
</dbReference>
<dbReference type="Gene3D" id="3.90.226.10">
    <property type="entry name" value="2-enoyl-CoA Hydratase, Chain A, domain 1"/>
    <property type="match status" value="1"/>
</dbReference>
<proteinExistence type="predicted"/>
<dbReference type="EMBL" id="AP027059">
    <property type="protein sequence ID" value="BDU49815.1"/>
    <property type="molecule type" value="Genomic_DNA"/>
</dbReference>
<feature type="domain" description="Tail specific protease" evidence="1">
    <location>
        <begin position="349"/>
        <end position="533"/>
    </location>
</feature>
<dbReference type="GO" id="GO:0008236">
    <property type="term" value="F:serine-type peptidase activity"/>
    <property type="evidence" value="ECO:0007669"/>
    <property type="project" value="InterPro"/>
</dbReference>
<dbReference type="GO" id="GO:0007165">
    <property type="term" value="P:signal transduction"/>
    <property type="evidence" value="ECO:0007669"/>
    <property type="project" value="TreeGrafter"/>
</dbReference>
<sequence length="559" mass="65213">MKKLSKLILLIIVILLTTVSCVNISKKYSKNMKEYHSNYFYVVYPKDIVAFEVNIPVISTMSCFQVKGIKKQTYLQIFIDNNRFSSKKDFNNYMKKMFKNIKLHKRKINGNLAYEFSIKDQKEIRMYFKGKEIVGIINCMDKKYIKKLENIFYSINMYDKYRSKSKKYKNKFTKKEFLEIMADLKEKLKLLHPNLYKYRSEKKTEEDYKKIIKNIKSKEIWKKREIKAIVGEFMAGIKDGHTSIWLEASNRNPLPLLVKVRKNRVIIYNYNKKKEKIKNNIIGKEIISINNIKIGTILEHMRKIVSVDKDGSEAGFLIEQNFSVLYYLIYGESKDGYKIEYLDKDNKIKNVILKSRYVFDDNEGKRNGDSIEIKYVNNDLAILKTYRFPTREVGINEFKEKTTKFFKTLKKKKTKYIIIDLRKNTGGLLDLTKYLYNFIDGNKKNHYKGKVYVLIGRETFSAATIFAGIVKSGKNRATIVGVKTGGRGDCFGNPVGYDINNSGIPVSIATLDILKDIPYFKYKGVVEPDVVVDIAPIKEVMGEDQVMEKVISIINKDKK</sequence>
<evidence type="ECO:0000259" key="1">
    <source>
        <dbReference type="SMART" id="SM00245"/>
    </source>
</evidence>
<accession>A0AAU9E0H1</accession>
<dbReference type="InterPro" id="IPR005151">
    <property type="entry name" value="Tail-specific_protease"/>
</dbReference>
<dbReference type="InterPro" id="IPR029045">
    <property type="entry name" value="ClpP/crotonase-like_dom_sf"/>
</dbReference>
<dbReference type="SUPFAM" id="SSF52096">
    <property type="entry name" value="ClpP/crotonase"/>
    <property type="match status" value="1"/>
</dbReference>
<dbReference type="GO" id="GO:0030288">
    <property type="term" value="C:outer membrane-bounded periplasmic space"/>
    <property type="evidence" value="ECO:0007669"/>
    <property type="project" value="TreeGrafter"/>
</dbReference>
<evidence type="ECO:0000313" key="3">
    <source>
        <dbReference type="Proteomes" id="UP001321582"/>
    </source>
</evidence>
<organism evidence="2 3">
    <name type="scientific">Haliovirga abyssi</name>
    <dbReference type="NCBI Taxonomy" id="2996794"/>
    <lineage>
        <taxon>Bacteria</taxon>
        <taxon>Fusobacteriati</taxon>
        <taxon>Fusobacteriota</taxon>
        <taxon>Fusobacteriia</taxon>
        <taxon>Fusobacteriales</taxon>
        <taxon>Haliovirgaceae</taxon>
        <taxon>Haliovirga</taxon>
    </lineage>
</organism>
<dbReference type="RefSeq" id="WP_307904759.1">
    <property type="nucleotide sequence ID" value="NZ_AP027059.1"/>
</dbReference>
<dbReference type="KEGG" id="haby:HLVA_03840"/>